<evidence type="ECO:0000313" key="3">
    <source>
        <dbReference type="EMBL" id="SLK22150.1"/>
    </source>
</evidence>
<comment type="similarity">
    <text evidence="1">Belongs to the ComF/GntX family.</text>
</comment>
<dbReference type="SUPFAM" id="SSF53271">
    <property type="entry name" value="PRTase-like"/>
    <property type="match status" value="1"/>
</dbReference>
<dbReference type="InterPro" id="IPR051910">
    <property type="entry name" value="ComF/GntX_DNA_util-trans"/>
</dbReference>
<proteinExistence type="inferred from homology"/>
<dbReference type="RefSeq" id="WP_021876582.1">
    <property type="nucleotide sequence ID" value="NZ_CBML010000006.1"/>
</dbReference>
<dbReference type="PANTHER" id="PTHR47505:SF1">
    <property type="entry name" value="DNA UTILIZATION PROTEIN YHGH"/>
    <property type="match status" value="1"/>
</dbReference>
<dbReference type="Pfam" id="PF00156">
    <property type="entry name" value="Pribosyltran"/>
    <property type="match status" value="1"/>
</dbReference>
<sequence>MCNLIKENEILADIILYVPLSKKSLKIRGYNQAEIIAKVISEKLDIPISNTLIKVKETKEQKTLSKEERSINLINAFDIKKPSDIENKRIILIDDVLTTGATLRECEKILKKFRASTINILTVAKSNI</sequence>
<evidence type="ECO:0000256" key="1">
    <source>
        <dbReference type="ARBA" id="ARBA00008007"/>
    </source>
</evidence>
<feature type="domain" description="Phosphoribosyltransferase" evidence="2">
    <location>
        <begin position="34"/>
        <end position="125"/>
    </location>
</feature>
<reference evidence="4" key="1">
    <citation type="submission" date="2017-03" db="EMBL/GenBank/DDBJ databases">
        <authorList>
            <person name="Falquet L."/>
            <person name="Falquet L."/>
        </authorList>
    </citation>
    <scope>NUCLEOTIDE SEQUENCE [LARGE SCALE GENOMIC DNA]</scope>
</reference>
<dbReference type="CDD" id="cd06223">
    <property type="entry name" value="PRTases_typeI"/>
    <property type="match status" value="1"/>
</dbReference>
<dbReference type="STRING" id="1351755.CCH01_22850"/>
<accession>S6FPG8</accession>
<evidence type="ECO:0000259" key="2">
    <source>
        <dbReference type="Pfam" id="PF00156"/>
    </source>
</evidence>
<organism evidence="3 4">
    <name type="scientific">Clostridium chauvoei JF4335</name>
    <dbReference type="NCBI Taxonomy" id="1351755"/>
    <lineage>
        <taxon>Bacteria</taxon>
        <taxon>Bacillati</taxon>
        <taxon>Bacillota</taxon>
        <taxon>Clostridia</taxon>
        <taxon>Eubacteriales</taxon>
        <taxon>Clostridiaceae</taxon>
        <taxon>Clostridium</taxon>
    </lineage>
</organism>
<dbReference type="PANTHER" id="PTHR47505">
    <property type="entry name" value="DNA UTILIZATION PROTEIN YHGH"/>
    <property type="match status" value="1"/>
</dbReference>
<evidence type="ECO:0000313" key="4">
    <source>
        <dbReference type="Proteomes" id="UP000190476"/>
    </source>
</evidence>
<dbReference type="Gene3D" id="3.40.50.2020">
    <property type="match status" value="1"/>
</dbReference>
<protein>
    <submittedName>
        <fullName evidence="3">Putative ComF protein</fullName>
    </submittedName>
</protein>
<dbReference type="InterPro" id="IPR029057">
    <property type="entry name" value="PRTase-like"/>
</dbReference>
<dbReference type="EMBL" id="LT799839">
    <property type="protein sequence ID" value="SLK22150.1"/>
    <property type="molecule type" value="Genomic_DNA"/>
</dbReference>
<dbReference type="Proteomes" id="UP000190476">
    <property type="component" value="Chromosome I"/>
</dbReference>
<dbReference type="AlphaFoldDB" id="S6FPG8"/>
<dbReference type="InterPro" id="IPR000836">
    <property type="entry name" value="PRTase_dom"/>
</dbReference>
<dbReference type="GeneID" id="71453700"/>
<gene>
    <name evidence="3" type="ORF">CCH01_22850</name>
</gene>
<keyword evidence="4" id="KW-1185">Reference proteome</keyword>
<name>S6FPG8_9CLOT</name>